<gene>
    <name evidence="2" type="ORF">GTK07_18535</name>
</gene>
<proteinExistence type="predicted"/>
<sequence length="381" mass="44182">MSKDDRDSIPVAIRNKVWVEAAGRCEFRGCNVHLWYNNITGRVTPFGELAHVIGASRRGPRGNWNSPKLQTDPKNLMLLCKKCHKEIDFGNNIAEYPAKVLFEMKKEHEERIKFLLDTPRDKTSILKFSCPIKNNTIVINNESVYNAVLPKYPDSLPAYWHTIEVDNFDYSDSHWQYVISLIDKEYEKVERRILNTEINNLSVFGIAPIPLLIYFGFKFNDKLPADVFHARANNLPEKRFNWIDSDKNVITKYTVETIRKTNSKKVLLLLALSDYLEQDKYQNIVEDKDFNIYKLSIKSPNPKFLKSKIDLNTYKYELRGLLNMIQKDCGKNCEIHLLTAIPACIAIETGRMILSTKDPEILIYEYFNGSPQIVLTVNKIH</sequence>
<feature type="domain" description="SMODS-associated and fused to various effectors" evidence="1">
    <location>
        <begin position="187"/>
        <end position="370"/>
    </location>
</feature>
<comment type="caution">
    <text evidence="2">The sequence shown here is derived from an EMBL/GenBank/DDBJ whole genome shotgun (WGS) entry which is preliminary data.</text>
</comment>
<dbReference type="EMBL" id="JAAAMI010000016">
    <property type="protein sequence ID" value="NDV45323.1"/>
    <property type="molecule type" value="Genomic_DNA"/>
</dbReference>
<reference evidence="2 3" key="1">
    <citation type="submission" date="2020-01" db="EMBL/GenBank/DDBJ databases">
        <title>Muricauda sediminis sp.nov. 40Bstr401.</title>
        <authorList>
            <person name="Xue Z."/>
            <person name="Zhu S."/>
            <person name="Ren N."/>
            <person name="Chen T."/>
            <person name="Chen X."/>
            <person name="Chen J."/>
            <person name="Yang J."/>
        </authorList>
    </citation>
    <scope>NUCLEOTIDE SEQUENCE [LARGE SCALE GENOMIC DNA]</scope>
    <source>
        <strain evidence="2 3">40Bstr401</strain>
    </source>
</reference>
<dbReference type="AlphaFoldDB" id="A0A6I5KXI0"/>
<dbReference type="InterPro" id="IPR040836">
    <property type="entry name" value="SAVED"/>
</dbReference>
<organism evidence="2 3">
    <name type="scientific">Flagellimonas sediminis</name>
    <dbReference type="NCBI Taxonomy" id="2696468"/>
    <lineage>
        <taxon>Bacteria</taxon>
        <taxon>Pseudomonadati</taxon>
        <taxon>Bacteroidota</taxon>
        <taxon>Flavobacteriia</taxon>
        <taxon>Flavobacteriales</taxon>
        <taxon>Flavobacteriaceae</taxon>
        <taxon>Flagellimonas</taxon>
    </lineage>
</organism>
<dbReference type="NCBIfam" id="NF033611">
    <property type="entry name" value="SAVED"/>
    <property type="match status" value="1"/>
</dbReference>
<dbReference type="RefSeq" id="WP_163636585.1">
    <property type="nucleotide sequence ID" value="NZ_JAAAMI010000016.1"/>
</dbReference>
<evidence type="ECO:0000259" key="1">
    <source>
        <dbReference type="Pfam" id="PF18145"/>
    </source>
</evidence>
<dbReference type="Pfam" id="PF18145">
    <property type="entry name" value="SAVED"/>
    <property type="match status" value="1"/>
</dbReference>
<evidence type="ECO:0000313" key="2">
    <source>
        <dbReference type="EMBL" id="NDV45323.1"/>
    </source>
</evidence>
<dbReference type="Proteomes" id="UP000468707">
    <property type="component" value="Unassembled WGS sequence"/>
</dbReference>
<accession>A0A6I5KXI0</accession>
<evidence type="ECO:0000313" key="3">
    <source>
        <dbReference type="Proteomes" id="UP000468707"/>
    </source>
</evidence>
<keyword evidence="3" id="KW-1185">Reference proteome</keyword>
<name>A0A6I5KXI0_9FLAO</name>
<protein>
    <submittedName>
        <fullName evidence="2">SAVED domain-containing protein</fullName>
    </submittedName>
</protein>